<dbReference type="SUPFAM" id="SSF50729">
    <property type="entry name" value="PH domain-like"/>
    <property type="match status" value="1"/>
</dbReference>
<dbReference type="Proteomes" id="UP001211907">
    <property type="component" value="Unassembled WGS sequence"/>
</dbReference>
<protein>
    <recommendedName>
        <fullName evidence="3">Ras-GAP domain-containing protein</fullName>
    </recommendedName>
</protein>
<evidence type="ECO:0000256" key="2">
    <source>
        <dbReference type="SAM" id="MobiDB-lite"/>
    </source>
</evidence>
<dbReference type="InterPro" id="IPR023152">
    <property type="entry name" value="RasGAP_CS"/>
</dbReference>
<keyword evidence="5" id="KW-1185">Reference proteome</keyword>
<organism evidence="4 5">
    <name type="scientific">Physocladia obscura</name>
    <dbReference type="NCBI Taxonomy" id="109957"/>
    <lineage>
        <taxon>Eukaryota</taxon>
        <taxon>Fungi</taxon>
        <taxon>Fungi incertae sedis</taxon>
        <taxon>Chytridiomycota</taxon>
        <taxon>Chytridiomycota incertae sedis</taxon>
        <taxon>Chytridiomycetes</taxon>
        <taxon>Chytridiales</taxon>
        <taxon>Chytriomycetaceae</taxon>
        <taxon>Physocladia</taxon>
    </lineage>
</organism>
<accession>A0AAD5T8I4</accession>
<dbReference type="InterPro" id="IPR039360">
    <property type="entry name" value="Ras_GTPase"/>
</dbReference>
<dbReference type="PANTHER" id="PTHR10194">
    <property type="entry name" value="RAS GTPASE-ACTIVATING PROTEINS"/>
    <property type="match status" value="1"/>
</dbReference>
<dbReference type="PANTHER" id="PTHR10194:SF60">
    <property type="entry name" value="RAS GTPASE-ACTIVATING PROTEIN RASKOL"/>
    <property type="match status" value="1"/>
</dbReference>
<dbReference type="InterPro" id="IPR001936">
    <property type="entry name" value="RasGAP_dom"/>
</dbReference>
<dbReference type="AlphaFoldDB" id="A0AAD5T8I4"/>
<dbReference type="SUPFAM" id="SSF48350">
    <property type="entry name" value="GTPase activation domain, GAP"/>
    <property type="match status" value="1"/>
</dbReference>
<dbReference type="SUPFAM" id="SSF103657">
    <property type="entry name" value="BAR/IMD domain-like"/>
    <property type="match status" value="1"/>
</dbReference>
<dbReference type="PROSITE" id="PS50018">
    <property type="entry name" value="RAS_GTPASE_ACTIV_2"/>
    <property type="match status" value="1"/>
</dbReference>
<dbReference type="InterPro" id="IPR008936">
    <property type="entry name" value="Rho_GTPase_activation_prot"/>
</dbReference>
<gene>
    <name evidence="4" type="ORF">HK100_012489</name>
</gene>
<dbReference type="Pfam" id="PF00616">
    <property type="entry name" value="RasGAP"/>
    <property type="match status" value="1"/>
</dbReference>
<feature type="region of interest" description="Disordered" evidence="2">
    <location>
        <begin position="952"/>
        <end position="1002"/>
    </location>
</feature>
<feature type="domain" description="Ras-GAP" evidence="3">
    <location>
        <begin position="535"/>
        <end position="712"/>
    </location>
</feature>
<sequence length="1033" mass="115951">MQQRENIDNARTRVVSAFESLKKNKESHEANKAGVQEVRDQISKCQQEVPLKKKELDKLTQKSSVLAQKVSQSGHAAYEAEISYDSVREEYLSKSLSNFQQAFVDWTATQTLAIKKMLIQMKQLEKIAIEKAAEANNVGKESMQAINVIPDVDLRKISTTSIRDMHPCTMSGKLYVKRNDSPLSPWSIQYSVLKDNRLYMFDKLESEQPKEVIFLAKPQSDFAPVLGEPAIKPSPLTIQSTQQQLDKVFSDFAIIHEAHQSFTSMIPLPLLSEDELTFEATTSSNFLFSDNDGQLGTANARHSIRNGVDSHADRRYYFMPVSKEPSAVWIDAFSHNGAKNCWCGNCLLRIPSQLSLHLWIIEGNSLGVERGSNDNFSVMVKFGGLKMSRTAFKPGPNPSWHDDNLTSCTKSIHLSVNSGLNIDNGDSELGSVLFSLAKMSLERRIEATHPLESSNSSSDSETTTTVPSIKLAYLLTTNQTLPLESYQQFISILTAPPLDAFHFISSSLPHDIRDEFYDIFLNLLIALSDPMLPAMTSLIHREISNTEDSNILFRGNSVLTKILERFMRIVGSNYVKEVLENCVGAICRDGVTYEIDPNKISPVEELEIAHIVENNWKGLLAQIDVIWGAIQNSVDIFPMELKVIFSRMKAILKLKYTEEKCQHIGLSGFLFLRLFCVAILAPKRFGIVESDPDVATLRTLTFITKIIQHLANFSQFGAKERYMEPSNEWINANSGHMREFLDKIASLSPDAELLKVEEQPSNLAKSVSAMHRYISTHSNSLTVPQNAPENEIFARIQLTVDKLNTEMEQITKQTLLNAQEWRFPLRNRSKYTSRASKALSDGDSQINLLQLEHRKKTQSAPVLALNSPKRFDRIKTRTVLGKQKAMTLVSPNMPNFWPKSEKEYAAKSRRTSAAIKSVAILRNRNSWSADSLNSISGSGYMAKEPRVASVVPFQNSTKKHSLRKSSPATDTDNEDRLPTPKSPTSPALVTTPLSKRPTSEYGRQGLTGFMSLFKNTPDTVVRSKLKKEISDKI</sequence>
<comment type="caution">
    <text evidence="4">The sequence shown here is derived from an EMBL/GenBank/DDBJ whole genome shotgun (WGS) entry which is preliminary data.</text>
</comment>
<dbReference type="InterPro" id="IPR027267">
    <property type="entry name" value="AH/BAR_dom_sf"/>
</dbReference>
<reference evidence="4" key="1">
    <citation type="submission" date="2020-05" db="EMBL/GenBank/DDBJ databases">
        <title>Phylogenomic resolution of chytrid fungi.</title>
        <authorList>
            <person name="Stajich J.E."/>
            <person name="Amses K."/>
            <person name="Simmons R."/>
            <person name="Seto K."/>
            <person name="Myers J."/>
            <person name="Bonds A."/>
            <person name="Quandt C.A."/>
            <person name="Barry K."/>
            <person name="Liu P."/>
            <person name="Grigoriev I."/>
            <person name="Longcore J.E."/>
            <person name="James T.Y."/>
        </authorList>
    </citation>
    <scope>NUCLEOTIDE SEQUENCE</scope>
    <source>
        <strain evidence="4">JEL0513</strain>
    </source>
</reference>
<feature type="compositionally biased region" description="Polar residues" evidence="2">
    <location>
        <begin position="982"/>
        <end position="993"/>
    </location>
</feature>
<dbReference type="EMBL" id="JADGJH010000090">
    <property type="protein sequence ID" value="KAJ3138525.1"/>
    <property type="molecule type" value="Genomic_DNA"/>
</dbReference>
<evidence type="ECO:0000313" key="5">
    <source>
        <dbReference type="Proteomes" id="UP001211907"/>
    </source>
</evidence>
<dbReference type="GO" id="GO:0005096">
    <property type="term" value="F:GTPase activator activity"/>
    <property type="evidence" value="ECO:0007669"/>
    <property type="project" value="UniProtKB-KW"/>
</dbReference>
<dbReference type="SMART" id="SM00323">
    <property type="entry name" value="RasGAP"/>
    <property type="match status" value="1"/>
</dbReference>
<proteinExistence type="predicted"/>
<dbReference type="Gene3D" id="1.10.506.10">
    <property type="entry name" value="GTPase Activation - p120gap, domain 1"/>
    <property type="match status" value="2"/>
</dbReference>
<dbReference type="PROSITE" id="PS00509">
    <property type="entry name" value="RAS_GTPASE_ACTIV_1"/>
    <property type="match status" value="1"/>
</dbReference>
<name>A0AAD5T8I4_9FUNG</name>
<evidence type="ECO:0000256" key="1">
    <source>
        <dbReference type="ARBA" id="ARBA00022468"/>
    </source>
</evidence>
<evidence type="ECO:0000313" key="4">
    <source>
        <dbReference type="EMBL" id="KAJ3138525.1"/>
    </source>
</evidence>
<keyword evidence="1" id="KW-0343">GTPase activation</keyword>
<evidence type="ECO:0000259" key="3">
    <source>
        <dbReference type="PROSITE" id="PS50018"/>
    </source>
</evidence>